<gene>
    <name evidence="1" type="ORF">RBJ67_10050</name>
</gene>
<dbReference type="AlphaFoldDB" id="A0AAW8H682"/>
<keyword evidence="2" id="KW-1185">Reference proteome</keyword>
<accession>A0AAW8H682</accession>
<name>A0AAW8H682_9ENTR</name>
<protein>
    <submittedName>
        <fullName evidence="1">Uncharacterized protein</fullName>
    </submittedName>
</protein>
<reference evidence="1 2" key="1">
    <citation type="submission" date="2023-08" db="EMBL/GenBank/DDBJ databases">
        <authorList>
            <person name="Dale J."/>
        </authorList>
    </citation>
    <scope>NUCLEOTIDE SEQUENCE [LARGE SCALE GENOMIC DNA]</scope>
    <source>
        <strain evidence="1 2">2023EL-00788</strain>
    </source>
</reference>
<comment type="caution">
    <text evidence="1">The sequence shown here is derived from an EMBL/GenBank/DDBJ whole genome shotgun (WGS) entry which is preliminary data.</text>
</comment>
<proteinExistence type="predicted"/>
<evidence type="ECO:0000313" key="1">
    <source>
        <dbReference type="EMBL" id="MDQ2256487.1"/>
    </source>
</evidence>
<organism evidence="1 2">
    <name type="scientific">Enterobacter soli</name>
    <dbReference type="NCBI Taxonomy" id="885040"/>
    <lineage>
        <taxon>Bacteria</taxon>
        <taxon>Pseudomonadati</taxon>
        <taxon>Pseudomonadota</taxon>
        <taxon>Gammaproteobacteria</taxon>
        <taxon>Enterobacterales</taxon>
        <taxon>Enterobacteriaceae</taxon>
        <taxon>Enterobacter</taxon>
    </lineage>
</organism>
<dbReference type="Proteomes" id="UP001225042">
    <property type="component" value="Unassembled WGS sequence"/>
</dbReference>
<sequence length="74" mass="8299">MLNANGNKAIIKINALSFLSFVTSLFSFSASTIENILQKICILSGAIFFVFEPFDGRTNQSSEDKMTQLFDRKK</sequence>
<dbReference type="RefSeq" id="WP_306682495.1">
    <property type="nucleotide sequence ID" value="NZ_JAVDKR010000001.1"/>
</dbReference>
<dbReference type="EMBL" id="JAVDKS010000004">
    <property type="protein sequence ID" value="MDQ2256487.1"/>
    <property type="molecule type" value="Genomic_DNA"/>
</dbReference>
<evidence type="ECO:0000313" key="2">
    <source>
        <dbReference type="Proteomes" id="UP001225042"/>
    </source>
</evidence>